<dbReference type="InterPro" id="IPR043733">
    <property type="entry name" value="DUF5677"/>
</dbReference>
<keyword evidence="1" id="KW-0812">Transmembrane</keyword>
<comment type="caution">
    <text evidence="2">The sequence shown here is derived from an EMBL/GenBank/DDBJ whole genome shotgun (WGS) entry which is preliminary data.</text>
</comment>
<evidence type="ECO:0000313" key="2">
    <source>
        <dbReference type="EMBL" id="SHK06059.1"/>
    </source>
</evidence>
<evidence type="ECO:0000313" key="3">
    <source>
        <dbReference type="Proteomes" id="UP000184031"/>
    </source>
</evidence>
<reference evidence="2 3" key="1">
    <citation type="submission" date="2016-11" db="EMBL/GenBank/DDBJ databases">
        <authorList>
            <person name="Varghese N."/>
            <person name="Submissions S."/>
        </authorList>
    </citation>
    <scope>NUCLEOTIDE SEQUENCE [LARGE SCALE GENOMIC DNA]</scope>
    <source>
        <strain evidence="2 3">CGMCC 1.12174</strain>
    </source>
</reference>
<dbReference type="Proteomes" id="UP000184031">
    <property type="component" value="Unassembled WGS sequence"/>
</dbReference>
<keyword evidence="1" id="KW-0472">Membrane</keyword>
<proteinExistence type="predicted"/>
<dbReference type="Pfam" id="PF18928">
    <property type="entry name" value="DUF5677"/>
    <property type="match status" value="1"/>
</dbReference>
<dbReference type="EMBL" id="FRAT01000001">
    <property type="protein sequence ID" value="SHK06059.1"/>
    <property type="molecule type" value="Genomic_DNA"/>
</dbReference>
<evidence type="ECO:0000256" key="1">
    <source>
        <dbReference type="SAM" id="Phobius"/>
    </source>
</evidence>
<organism evidence="2 3">
    <name type="scientific">Flagellimonas taeanensis</name>
    <dbReference type="NCBI Taxonomy" id="1005926"/>
    <lineage>
        <taxon>Bacteria</taxon>
        <taxon>Pseudomonadati</taxon>
        <taxon>Bacteroidota</taxon>
        <taxon>Flavobacteriia</taxon>
        <taxon>Flavobacteriales</taxon>
        <taxon>Flavobacteriaceae</taxon>
        <taxon>Flagellimonas</taxon>
    </lineage>
</organism>
<feature type="transmembrane region" description="Helical" evidence="1">
    <location>
        <begin position="205"/>
        <end position="227"/>
    </location>
</feature>
<keyword evidence="1" id="KW-1133">Transmembrane helix</keyword>
<dbReference type="AlphaFoldDB" id="A0A1M6PDP3"/>
<accession>A0A1M6PDP3</accession>
<name>A0A1M6PDP3_9FLAO</name>
<sequence>MISKSINNLPSLQDDLTMSFSLMAGPVLDTSHSLLILSGANKMRDCYALSRMIFDHVLNLGYFGVKGEDAVKKALAHYHQKSFRDLDRKIEIKDLKFGIGLQGIDKAPISDKLKEALDYFTSNKGFELRSWTGENVFKKIELIRDKYGQEIGMMLIINLFFIYRHSSEIIHGTLFGGLFSRGMTKPENEQPNDENELEVFHKTRISFILMCTILLNYVMFEIINFHFPRDKESKELADLVKNFRITLFDE</sequence>
<gene>
    <name evidence="2" type="ORF">SAMN05216293_0141</name>
</gene>
<protein>
    <submittedName>
        <fullName evidence="2">Uncharacterized protein</fullName>
    </submittedName>
</protein>